<name>A0A1D2A3T3_AUXPR</name>
<protein>
    <submittedName>
        <fullName evidence="2">Uncharacterized protein</fullName>
    </submittedName>
</protein>
<dbReference type="EMBL" id="GDKF01004977">
    <property type="protein sequence ID" value="JAT73645.1"/>
    <property type="molecule type" value="Transcribed_RNA"/>
</dbReference>
<feature type="non-terminal residue" evidence="2">
    <location>
        <position position="1"/>
    </location>
</feature>
<reference evidence="2" key="1">
    <citation type="submission" date="2015-08" db="EMBL/GenBank/DDBJ databases">
        <authorList>
            <person name="Babu N.S."/>
            <person name="Beckwith C.J."/>
            <person name="Beseler K.G."/>
            <person name="Brison A."/>
            <person name="Carone J.V."/>
            <person name="Caskin T.P."/>
            <person name="Diamond M."/>
            <person name="Durham M.E."/>
            <person name="Foxe J.M."/>
            <person name="Go M."/>
            <person name="Henderson B.A."/>
            <person name="Jones I.B."/>
            <person name="McGettigan J.A."/>
            <person name="Micheletti S.J."/>
            <person name="Nasrallah M.E."/>
            <person name="Ortiz D."/>
            <person name="Piller C.R."/>
            <person name="Privatt S.R."/>
            <person name="Schneider S.L."/>
            <person name="Sharp S."/>
            <person name="Smith T.C."/>
            <person name="Stanton J.D."/>
            <person name="Ullery H.E."/>
            <person name="Wilson R.J."/>
            <person name="Serrano M.G."/>
            <person name="Buck G."/>
            <person name="Lee V."/>
            <person name="Wang Y."/>
            <person name="Carvalho R."/>
            <person name="Voegtly L."/>
            <person name="Shi R."/>
            <person name="Duckworth R."/>
            <person name="Johnson A."/>
            <person name="Loviza R."/>
            <person name="Walstead R."/>
            <person name="Shah Z."/>
            <person name="Kiflezghi M."/>
            <person name="Wade K."/>
            <person name="Ball S.L."/>
            <person name="Bradley K.W."/>
            <person name="Asai D.J."/>
            <person name="Bowman C.A."/>
            <person name="Russell D.A."/>
            <person name="Pope W.H."/>
            <person name="Jacobs-Sera D."/>
            <person name="Hendrix R.W."/>
            <person name="Hatfull G.F."/>
        </authorList>
    </citation>
    <scope>NUCLEOTIDE SEQUENCE</scope>
</reference>
<accession>A0A1D2A3T3</accession>
<dbReference type="AlphaFoldDB" id="A0A1D2A3T3"/>
<gene>
    <name evidence="2" type="ORF">g.37284</name>
</gene>
<feature type="compositionally biased region" description="Basic residues" evidence="1">
    <location>
        <begin position="1"/>
        <end position="47"/>
    </location>
</feature>
<sequence>RWRRRPLRRSRRPGPARCPSRRRGGSRVPPRSRRRPPAVGCRPRRGPAWRGRGGRYSIPEAAVGVGAWTCGHAPPRSTPLPALWGGARTQQPTGIAPWRRRQPHWPSLNPPATPAHCPAPHLDDKGRLDPGCGVCDPGPRHTAPGGGGSGLDPGVRLPLPLEPGAIRELAHAPAMPGIPQPLPWHWGGGAGVKMRSSVRSQTMTSWKTKVQPHSRPPTPPPLTLELVAVGIDADALAGALAVLPVALVLGPVCIHAPPLAMLLARLEHACQVWEGKGPHMHSGTVETARPLWQHPAILAGASQWNNDR</sequence>
<feature type="region of interest" description="Disordered" evidence="1">
    <location>
        <begin position="1"/>
        <end position="53"/>
    </location>
</feature>
<evidence type="ECO:0000313" key="2">
    <source>
        <dbReference type="EMBL" id="JAT73645.1"/>
    </source>
</evidence>
<proteinExistence type="predicted"/>
<evidence type="ECO:0000256" key="1">
    <source>
        <dbReference type="SAM" id="MobiDB-lite"/>
    </source>
</evidence>
<organism evidence="2">
    <name type="scientific">Auxenochlorella protothecoides</name>
    <name type="common">Green microalga</name>
    <name type="synonym">Chlorella protothecoides</name>
    <dbReference type="NCBI Taxonomy" id="3075"/>
    <lineage>
        <taxon>Eukaryota</taxon>
        <taxon>Viridiplantae</taxon>
        <taxon>Chlorophyta</taxon>
        <taxon>core chlorophytes</taxon>
        <taxon>Trebouxiophyceae</taxon>
        <taxon>Chlorellales</taxon>
        <taxon>Chlorellaceae</taxon>
        <taxon>Auxenochlorella</taxon>
    </lineage>
</organism>